<dbReference type="InterPro" id="IPR050861">
    <property type="entry name" value="Dihydroxyacetone_Kinase"/>
</dbReference>
<reference evidence="5" key="1">
    <citation type="submission" date="2017-02" db="EMBL/GenBank/DDBJ databases">
        <authorList>
            <person name="Daims H."/>
        </authorList>
    </citation>
    <scope>NUCLEOTIDE SEQUENCE [LARGE SCALE GENOMIC DNA]</scope>
</reference>
<keyword evidence="2 4" id="KW-0418">Kinase</keyword>
<dbReference type="PANTHER" id="PTHR28629:SF4">
    <property type="entry name" value="TRIOKINASE_FMN CYCLASE"/>
    <property type="match status" value="1"/>
</dbReference>
<dbReference type="GO" id="GO:0005829">
    <property type="term" value="C:cytosol"/>
    <property type="evidence" value="ECO:0007669"/>
    <property type="project" value="TreeGrafter"/>
</dbReference>
<dbReference type="RefSeq" id="WP_087148534.1">
    <property type="nucleotide sequence ID" value="NZ_FUKJ01000454.1"/>
</dbReference>
<dbReference type="PANTHER" id="PTHR28629">
    <property type="entry name" value="TRIOKINASE/FMN CYCLASE"/>
    <property type="match status" value="1"/>
</dbReference>
<dbReference type="AlphaFoldDB" id="A0A1R4HIT8"/>
<dbReference type="NCBIfam" id="TIGR02365">
    <property type="entry name" value="dha_L_ycgS"/>
    <property type="match status" value="1"/>
</dbReference>
<evidence type="ECO:0000259" key="3">
    <source>
        <dbReference type="PROSITE" id="PS51480"/>
    </source>
</evidence>
<dbReference type="InterPro" id="IPR036117">
    <property type="entry name" value="DhaL_dom_sf"/>
</dbReference>
<evidence type="ECO:0000256" key="2">
    <source>
        <dbReference type="ARBA" id="ARBA00022777"/>
    </source>
</evidence>
<dbReference type="InterPro" id="IPR012737">
    <property type="entry name" value="DhaK_L_YcgS"/>
</dbReference>
<protein>
    <submittedName>
        <fullName evidence="4">Dihydroxyacetone kinase, L subunit</fullName>
    </submittedName>
</protein>
<dbReference type="GO" id="GO:0004371">
    <property type="term" value="F:glycerone kinase activity"/>
    <property type="evidence" value="ECO:0007669"/>
    <property type="project" value="InterPro"/>
</dbReference>
<organism evidence="4 5">
    <name type="scientific">Crenothrix polyspora</name>
    <dbReference type="NCBI Taxonomy" id="360316"/>
    <lineage>
        <taxon>Bacteria</taxon>
        <taxon>Pseudomonadati</taxon>
        <taxon>Pseudomonadota</taxon>
        <taxon>Gammaproteobacteria</taxon>
        <taxon>Methylococcales</taxon>
        <taxon>Crenotrichaceae</taxon>
        <taxon>Crenothrix</taxon>
    </lineage>
</organism>
<dbReference type="Pfam" id="PF02734">
    <property type="entry name" value="Dak2"/>
    <property type="match status" value="1"/>
</dbReference>
<dbReference type="InterPro" id="IPR004007">
    <property type="entry name" value="DhaL_dom"/>
</dbReference>
<gene>
    <name evidence="4" type="ORF">CRENPOLYSF2_870002</name>
</gene>
<keyword evidence="1" id="KW-0808">Transferase</keyword>
<evidence type="ECO:0000256" key="1">
    <source>
        <dbReference type="ARBA" id="ARBA00022679"/>
    </source>
</evidence>
<dbReference type="EMBL" id="FUKJ01000454">
    <property type="protein sequence ID" value="SJM96109.1"/>
    <property type="molecule type" value="Genomic_DNA"/>
</dbReference>
<sequence>MSFTPSLLPKLIETVTETIIKNAGEITALDQAIGDGDHVTNLQRGLTALMAQRSEISQLDWPAAWQKIGMTVMTSVGGASGSLYGTLFVAMSKSAAGKDLNVQSVAEAFAQAVEAVKHRGKSDVGEKTMLDVLVPVAKHLQDAAAVSLPLSALLEQTKQVAITGMESTRDMLATKGRASFLGERTRGHIDAGAMSSQLVICALVDVLLANLTAPAQ</sequence>
<dbReference type="PROSITE" id="PS51480">
    <property type="entry name" value="DHAL"/>
    <property type="match status" value="1"/>
</dbReference>
<name>A0A1R4HIT8_9GAMM</name>
<dbReference type="GO" id="GO:0019563">
    <property type="term" value="P:glycerol catabolic process"/>
    <property type="evidence" value="ECO:0007669"/>
    <property type="project" value="TreeGrafter"/>
</dbReference>
<keyword evidence="5" id="KW-1185">Reference proteome</keyword>
<dbReference type="FunFam" id="1.25.40.340:FF:000002">
    <property type="entry name" value="Dihydroxyacetone kinase, L subunit"/>
    <property type="match status" value="1"/>
</dbReference>
<dbReference type="Gene3D" id="1.25.40.340">
    <property type="match status" value="1"/>
</dbReference>
<proteinExistence type="predicted"/>
<accession>A0A1R4HIT8</accession>
<feature type="domain" description="DhaL" evidence="3">
    <location>
        <begin position="6"/>
        <end position="205"/>
    </location>
</feature>
<dbReference type="Proteomes" id="UP000195442">
    <property type="component" value="Unassembled WGS sequence"/>
</dbReference>
<dbReference type="OrthoDB" id="9800291at2"/>
<evidence type="ECO:0000313" key="4">
    <source>
        <dbReference type="EMBL" id="SJM96109.1"/>
    </source>
</evidence>
<dbReference type="SMART" id="SM01120">
    <property type="entry name" value="Dak2"/>
    <property type="match status" value="1"/>
</dbReference>
<dbReference type="SUPFAM" id="SSF101473">
    <property type="entry name" value="DhaL-like"/>
    <property type="match status" value="1"/>
</dbReference>
<evidence type="ECO:0000313" key="5">
    <source>
        <dbReference type="Proteomes" id="UP000195442"/>
    </source>
</evidence>